<organism evidence="9 10">
    <name type="scientific">Panagrolaimus davidi</name>
    <dbReference type="NCBI Taxonomy" id="227884"/>
    <lineage>
        <taxon>Eukaryota</taxon>
        <taxon>Metazoa</taxon>
        <taxon>Ecdysozoa</taxon>
        <taxon>Nematoda</taxon>
        <taxon>Chromadorea</taxon>
        <taxon>Rhabditida</taxon>
        <taxon>Tylenchina</taxon>
        <taxon>Panagrolaimomorpha</taxon>
        <taxon>Panagrolaimoidea</taxon>
        <taxon>Panagrolaimidae</taxon>
        <taxon>Panagrolaimus</taxon>
    </lineage>
</organism>
<evidence type="ECO:0000313" key="10">
    <source>
        <dbReference type="WBParaSite" id="PDA_v2.g26595.t1"/>
    </source>
</evidence>
<dbReference type="GO" id="GO:1904380">
    <property type="term" value="P:endoplasmic reticulum mannose trimming"/>
    <property type="evidence" value="ECO:0007669"/>
    <property type="project" value="InterPro"/>
</dbReference>
<dbReference type="InterPro" id="IPR044674">
    <property type="entry name" value="EDEM1/2/3"/>
</dbReference>
<dbReference type="GO" id="GO:0016020">
    <property type="term" value="C:membrane"/>
    <property type="evidence" value="ECO:0007669"/>
    <property type="project" value="InterPro"/>
</dbReference>
<keyword evidence="5" id="KW-0106">Calcium</keyword>
<evidence type="ECO:0000256" key="3">
    <source>
        <dbReference type="ARBA" id="ARBA00022824"/>
    </source>
</evidence>
<dbReference type="PRINTS" id="PR00747">
    <property type="entry name" value="GLYHDRLASE47"/>
</dbReference>
<protein>
    <recommendedName>
        <fullName evidence="6">alpha-1,2-Mannosidase</fullName>
        <ecNumber evidence="6">3.2.1.-</ecNumber>
    </recommendedName>
</protein>
<keyword evidence="6" id="KW-0326">Glycosidase</keyword>
<evidence type="ECO:0000256" key="1">
    <source>
        <dbReference type="ARBA" id="ARBA00004240"/>
    </source>
</evidence>
<keyword evidence="8" id="KW-1133">Transmembrane helix</keyword>
<evidence type="ECO:0000256" key="8">
    <source>
        <dbReference type="SAM" id="Phobius"/>
    </source>
</evidence>
<evidence type="ECO:0000313" key="9">
    <source>
        <dbReference type="Proteomes" id="UP000887578"/>
    </source>
</evidence>
<dbReference type="EC" id="3.2.1.-" evidence="6"/>
<evidence type="ECO:0000256" key="7">
    <source>
        <dbReference type="SAM" id="MobiDB-lite"/>
    </source>
</evidence>
<keyword evidence="5" id="KW-0479">Metal-binding</keyword>
<dbReference type="GO" id="GO:0005975">
    <property type="term" value="P:carbohydrate metabolic process"/>
    <property type="evidence" value="ECO:0007669"/>
    <property type="project" value="InterPro"/>
</dbReference>
<evidence type="ECO:0000256" key="2">
    <source>
        <dbReference type="ARBA" id="ARBA00007658"/>
    </source>
</evidence>
<feature type="compositionally biased region" description="Low complexity" evidence="7">
    <location>
        <begin position="549"/>
        <end position="566"/>
    </location>
</feature>
<dbReference type="Proteomes" id="UP000887578">
    <property type="component" value="Unplaced"/>
</dbReference>
<sequence>MTVDLADRLLPAFNTTSGLPHPRVNLKRGMQKHLKDQVDTCTACSGTMILEMAALSRLTGNKIYEETAKKAMDFLWAQRNLGSDLVGTVLNVENGNWVRRESGIGAGIDSYFEYSLKAYILFGEEDYLYRFNKHYEAVMRYVNKGPMFIDVHMHKPNVASRPYMDSLLAFWPGMQVLMGDLKSAIEIHEMLFQVVQKYKFLPEAFTHDFQIHWAQHPIRPEFIESTYIIYRATKDPHYLEVAEHVMESIEKYTKVKCGYAGIKDLRTMEHEDRLDSFVLAETFKYLYLIFADNNELPFDPDSYVLTTEAHFLPLSMGDKFDPSQQLPRRVVIDPDEIMAEEISRKYISACPNVASQYRTSVELTHFGTTIRSSVKKLLGNVFDARKAGQDETCQKTNERLRAWAFSTTNTDHLSQLKSMGIEVQVDSEGRVMLIHRASAIDDGGPPVACFLESDDPTATIITKFSQNFFFKIWNTSNQAALTAATVILVMFCLWIVLLFSSIILVCAVSVIFKFLKWGPFKVSSDSIILDSASEVKESADEEEDDESSKSGSSRSTSTSSSTTKSTILRNRVHWKKN</sequence>
<comment type="subcellular location">
    <subcellularLocation>
        <location evidence="1">Endoplasmic reticulum</location>
    </subcellularLocation>
</comment>
<dbReference type="PANTHER" id="PTHR45679">
    <property type="entry name" value="ER DEGRADATION-ENHANCING ALPHA-MANNOSIDASE-LIKE PROTEIN 2"/>
    <property type="match status" value="1"/>
</dbReference>
<keyword evidence="9" id="KW-1185">Reference proteome</keyword>
<dbReference type="InterPro" id="IPR001382">
    <property type="entry name" value="Glyco_hydro_47"/>
</dbReference>
<dbReference type="GO" id="GO:0044322">
    <property type="term" value="C:endoplasmic reticulum quality control compartment"/>
    <property type="evidence" value="ECO:0007669"/>
    <property type="project" value="GOC"/>
</dbReference>
<dbReference type="Pfam" id="PF01532">
    <property type="entry name" value="Glyco_hydro_47"/>
    <property type="match status" value="1"/>
</dbReference>
<dbReference type="InterPro" id="IPR036026">
    <property type="entry name" value="Seven-hairpin_glycosidases"/>
</dbReference>
<dbReference type="WBParaSite" id="PDA_v2.g26595.t1">
    <property type="protein sequence ID" value="PDA_v2.g26595.t1"/>
    <property type="gene ID" value="PDA_v2.g26595"/>
</dbReference>
<comment type="similarity">
    <text evidence="2 6">Belongs to the glycosyl hydrolase 47 family.</text>
</comment>
<feature type="region of interest" description="Disordered" evidence="7">
    <location>
        <begin position="532"/>
        <end position="577"/>
    </location>
</feature>
<dbReference type="GO" id="GO:0005509">
    <property type="term" value="F:calcium ion binding"/>
    <property type="evidence" value="ECO:0007669"/>
    <property type="project" value="InterPro"/>
</dbReference>
<proteinExistence type="inferred from homology"/>
<keyword evidence="3" id="KW-0256">Endoplasmic reticulum</keyword>
<name>A0A914Q5C7_9BILA</name>
<comment type="cofactor">
    <cofactor evidence="5">
        <name>Ca(2+)</name>
        <dbReference type="ChEBI" id="CHEBI:29108"/>
    </cofactor>
</comment>
<reference evidence="10" key="1">
    <citation type="submission" date="2022-11" db="UniProtKB">
        <authorList>
            <consortium name="WormBaseParasite"/>
        </authorList>
    </citation>
    <scope>IDENTIFICATION</scope>
</reference>
<dbReference type="Gene3D" id="1.50.10.10">
    <property type="match status" value="1"/>
</dbReference>
<keyword evidence="8" id="KW-0472">Membrane</keyword>
<evidence type="ECO:0000256" key="6">
    <source>
        <dbReference type="RuleBase" id="RU361193"/>
    </source>
</evidence>
<keyword evidence="6" id="KW-0378">Hydrolase</keyword>
<accession>A0A914Q5C7</accession>
<keyword evidence="4" id="KW-0325">Glycoprotein</keyword>
<feature type="binding site" evidence="5">
    <location>
        <position position="307"/>
    </location>
    <ligand>
        <name>Ca(2+)</name>
        <dbReference type="ChEBI" id="CHEBI:29108"/>
    </ligand>
</feature>
<dbReference type="InterPro" id="IPR012341">
    <property type="entry name" value="6hp_glycosidase-like_sf"/>
</dbReference>
<dbReference type="PANTHER" id="PTHR45679:SF2">
    <property type="entry name" value="ER DEGRADATION-ENHANCING ALPHA-MANNOSIDASE-LIKE PROTEIN 3"/>
    <property type="match status" value="1"/>
</dbReference>
<dbReference type="SUPFAM" id="SSF48225">
    <property type="entry name" value="Seven-hairpin glycosidases"/>
    <property type="match status" value="1"/>
</dbReference>
<keyword evidence="8" id="KW-0812">Transmembrane</keyword>
<evidence type="ECO:0000256" key="5">
    <source>
        <dbReference type="PIRSR" id="PIRSR601382-2"/>
    </source>
</evidence>
<dbReference type="AlphaFoldDB" id="A0A914Q5C7"/>
<evidence type="ECO:0000256" key="4">
    <source>
        <dbReference type="ARBA" id="ARBA00023180"/>
    </source>
</evidence>
<dbReference type="GO" id="GO:0004571">
    <property type="term" value="F:mannosyl-oligosaccharide 1,2-alpha-mannosidase activity"/>
    <property type="evidence" value="ECO:0007669"/>
    <property type="project" value="InterPro"/>
</dbReference>
<feature type="transmembrane region" description="Helical" evidence="8">
    <location>
        <begin position="479"/>
        <end position="512"/>
    </location>
</feature>